<evidence type="ECO:0000313" key="8">
    <source>
        <dbReference type="EMBL" id="CAE7030629.1"/>
    </source>
</evidence>
<dbReference type="EMBL" id="CAJNDS010000225">
    <property type="protein sequence ID" value="CAE7030629.1"/>
    <property type="molecule type" value="Genomic_DNA"/>
</dbReference>
<proteinExistence type="predicted"/>
<organism evidence="8 9">
    <name type="scientific">Symbiodinium natans</name>
    <dbReference type="NCBI Taxonomy" id="878477"/>
    <lineage>
        <taxon>Eukaryota</taxon>
        <taxon>Sar</taxon>
        <taxon>Alveolata</taxon>
        <taxon>Dinophyceae</taxon>
        <taxon>Suessiales</taxon>
        <taxon>Symbiodiniaceae</taxon>
        <taxon>Symbiodinium</taxon>
    </lineage>
</organism>
<dbReference type="InterPro" id="IPR043203">
    <property type="entry name" value="VGCC_Ca_Na"/>
</dbReference>
<dbReference type="SUPFAM" id="SSF81324">
    <property type="entry name" value="Voltage-gated potassium channels"/>
    <property type="match status" value="1"/>
</dbReference>
<feature type="transmembrane region" description="Helical" evidence="6">
    <location>
        <begin position="126"/>
        <end position="145"/>
    </location>
</feature>
<keyword evidence="9" id="KW-1185">Reference proteome</keyword>
<dbReference type="GO" id="GO:0005248">
    <property type="term" value="F:voltage-gated sodium channel activity"/>
    <property type="evidence" value="ECO:0007669"/>
    <property type="project" value="TreeGrafter"/>
</dbReference>
<sequence length="554" mass="62514">MAFTGSPFHVHLTALTTEYEKIMAENAELRQQLHKEPLRAHARDNEPAPMNWGVAVVAPLKPACLELPGAVICDTDSSSPPEPGEPPPDLESRRKSFATPRSTKSSPRQNGKTRIHEEVHEDNSTFLLLLDIIPACVIMVNAAVAGLSADMDPDSPVWQILEIGFTIFFIAEILVKARIFTVREFLLGPDWYWSWFDVLCVVLALVDLFANAVTAELSETTTSNSTSTETEGGDASVAGSLKMLKLARLGRIIRLLKFKIFTELKLMIQGVFTGLRVLFWAVVLLLLCMYLLGVVTKTFFWKHPEFETVPDAMFTNFRCFTDGCADLDGRPLQERLRREDGGGIFMFAYILLFLFVTIGIFNLIMAVFIDNVADGSTKKRQRELGENAPRTEWVLATSLRHLIMANIFHDETKDMSEEERIKVLNEKLEKLREMYGYTPHTAQEYESLADAIRTEMVERKVVVTQEQFNRWLSQEKELINKLEDAEIDLSCKSDLFEVLDADLSGELEFDEMVDGLLKCRGPVSKTDIISIRLKTALLVKMVSQICDKMGIESD</sequence>
<protein>
    <submittedName>
        <fullName evidence="8">Scn11a protein</fullName>
    </submittedName>
</protein>
<evidence type="ECO:0000259" key="7">
    <source>
        <dbReference type="Pfam" id="PF00520"/>
    </source>
</evidence>
<dbReference type="PANTHER" id="PTHR10037">
    <property type="entry name" value="VOLTAGE-GATED CATION CHANNEL CALCIUM AND SODIUM"/>
    <property type="match status" value="1"/>
</dbReference>
<feature type="transmembrane region" description="Helical" evidence="6">
    <location>
        <begin position="191"/>
        <end position="210"/>
    </location>
</feature>
<feature type="transmembrane region" description="Helical" evidence="6">
    <location>
        <begin position="157"/>
        <end position="179"/>
    </location>
</feature>
<evidence type="ECO:0000256" key="6">
    <source>
        <dbReference type="SAM" id="Phobius"/>
    </source>
</evidence>
<gene>
    <name evidence="8" type="primary">Scn11a</name>
    <name evidence="8" type="ORF">SNAT2548_LOCUS3688</name>
</gene>
<dbReference type="Proteomes" id="UP000604046">
    <property type="component" value="Unassembled WGS sequence"/>
</dbReference>
<dbReference type="InterPro" id="IPR005821">
    <property type="entry name" value="Ion_trans_dom"/>
</dbReference>
<dbReference type="PANTHER" id="PTHR10037:SF62">
    <property type="entry name" value="SODIUM CHANNEL PROTEIN 60E"/>
    <property type="match status" value="1"/>
</dbReference>
<dbReference type="AlphaFoldDB" id="A0A812IA33"/>
<keyword evidence="2 6" id="KW-0812">Transmembrane</keyword>
<feature type="domain" description="Ion transport" evidence="7">
    <location>
        <begin position="135"/>
        <end position="376"/>
    </location>
</feature>
<dbReference type="GO" id="GO:0001518">
    <property type="term" value="C:voltage-gated sodium channel complex"/>
    <property type="evidence" value="ECO:0007669"/>
    <property type="project" value="TreeGrafter"/>
</dbReference>
<evidence type="ECO:0000256" key="4">
    <source>
        <dbReference type="ARBA" id="ARBA00023136"/>
    </source>
</evidence>
<dbReference type="Gene3D" id="1.10.287.70">
    <property type="match status" value="1"/>
</dbReference>
<evidence type="ECO:0000256" key="2">
    <source>
        <dbReference type="ARBA" id="ARBA00022692"/>
    </source>
</evidence>
<dbReference type="InterPro" id="IPR027359">
    <property type="entry name" value="Volt_channel_dom_sf"/>
</dbReference>
<feature type="transmembrane region" description="Helical" evidence="6">
    <location>
        <begin position="277"/>
        <end position="295"/>
    </location>
</feature>
<evidence type="ECO:0000313" key="9">
    <source>
        <dbReference type="Proteomes" id="UP000604046"/>
    </source>
</evidence>
<evidence type="ECO:0000256" key="1">
    <source>
        <dbReference type="ARBA" id="ARBA00004141"/>
    </source>
</evidence>
<feature type="compositionally biased region" description="Polar residues" evidence="5">
    <location>
        <begin position="99"/>
        <end position="112"/>
    </location>
</feature>
<comment type="subcellular location">
    <subcellularLocation>
        <location evidence="1">Membrane</location>
        <topology evidence="1">Multi-pass membrane protein</topology>
    </subcellularLocation>
</comment>
<feature type="compositionally biased region" description="Pro residues" evidence="5">
    <location>
        <begin position="80"/>
        <end position="89"/>
    </location>
</feature>
<feature type="region of interest" description="Disordered" evidence="5">
    <location>
        <begin position="72"/>
        <end position="116"/>
    </location>
</feature>
<keyword evidence="4 6" id="KW-0472">Membrane</keyword>
<evidence type="ECO:0000256" key="5">
    <source>
        <dbReference type="SAM" id="MobiDB-lite"/>
    </source>
</evidence>
<comment type="caution">
    <text evidence="8">The sequence shown here is derived from an EMBL/GenBank/DDBJ whole genome shotgun (WGS) entry which is preliminary data.</text>
</comment>
<evidence type="ECO:0000256" key="3">
    <source>
        <dbReference type="ARBA" id="ARBA00022989"/>
    </source>
</evidence>
<dbReference type="OrthoDB" id="442282at2759"/>
<reference evidence="8" key="1">
    <citation type="submission" date="2021-02" db="EMBL/GenBank/DDBJ databases">
        <authorList>
            <person name="Dougan E. K."/>
            <person name="Rhodes N."/>
            <person name="Thang M."/>
            <person name="Chan C."/>
        </authorList>
    </citation>
    <scope>NUCLEOTIDE SEQUENCE</scope>
</reference>
<dbReference type="Gene3D" id="1.20.120.350">
    <property type="entry name" value="Voltage-gated potassium channels. Chain C"/>
    <property type="match status" value="1"/>
</dbReference>
<keyword evidence="3 6" id="KW-1133">Transmembrane helix</keyword>
<feature type="transmembrane region" description="Helical" evidence="6">
    <location>
        <begin position="344"/>
        <end position="369"/>
    </location>
</feature>
<accession>A0A812IA33</accession>
<dbReference type="Pfam" id="PF00520">
    <property type="entry name" value="Ion_trans"/>
    <property type="match status" value="1"/>
</dbReference>
<name>A0A812IA33_9DINO</name>